<dbReference type="SMART" id="SM01004">
    <property type="entry name" value="ALAD"/>
    <property type="match status" value="1"/>
</dbReference>
<dbReference type="EMBL" id="JH793713">
    <property type="protein sequence ID" value="ELQ33483.1"/>
    <property type="molecule type" value="Genomic_DNA"/>
</dbReference>
<dbReference type="InterPro" id="IPR011990">
    <property type="entry name" value="TPR-like_helical_dom_sf"/>
</dbReference>
<dbReference type="CDD" id="cd04824">
    <property type="entry name" value="eu_ALAD_PBGS_cysteine_rich"/>
    <property type="match status" value="1"/>
</dbReference>
<proteinExistence type="inferred from homology"/>
<evidence type="ECO:0000256" key="13">
    <source>
        <dbReference type="ARBA" id="ARBA00047651"/>
    </source>
</evidence>
<keyword evidence="11 15" id="KW-0627">Porphyrin biosynthesis</keyword>
<comment type="subunit">
    <text evidence="4 15">Homooctamer.</text>
</comment>
<dbReference type="Pfam" id="PF13041">
    <property type="entry name" value="PPR_2"/>
    <property type="match status" value="1"/>
</dbReference>
<evidence type="ECO:0000256" key="15">
    <source>
        <dbReference type="RuleBase" id="RU000515"/>
    </source>
</evidence>
<evidence type="ECO:0000256" key="7">
    <source>
        <dbReference type="ARBA" id="ARBA00022723"/>
    </source>
</evidence>
<dbReference type="GO" id="GO:0008270">
    <property type="term" value="F:zinc ion binding"/>
    <property type="evidence" value="ECO:0007669"/>
    <property type="project" value="TreeGrafter"/>
</dbReference>
<dbReference type="NCBIfam" id="TIGR00756">
    <property type="entry name" value="PPR"/>
    <property type="match status" value="1"/>
</dbReference>
<evidence type="ECO:0000256" key="6">
    <source>
        <dbReference type="ARBA" id="ARBA00020771"/>
    </source>
</evidence>
<evidence type="ECO:0000256" key="14">
    <source>
        <dbReference type="PROSITE-ProRule" id="PRU00708"/>
    </source>
</evidence>
<accession>A0AA97NNQ1</accession>
<feature type="region of interest" description="Disordered" evidence="17">
    <location>
        <begin position="1113"/>
        <end position="1135"/>
    </location>
</feature>
<evidence type="ECO:0000256" key="11">
    <source>
        <dbReference type="ARBA" id="ARBA00023244"/>
    </source>
</evidence>
<evidence type="ECO:0000256" key="9">
    <source>
        <dbReference type="ARBA" id="ARBA00023133"/>
    </source>
</evidence>
<evidence type="ECO:0000256" key="2">
    <source>
        <dbReference type="ARBA" id="ARBA00004694"/>
    </source>
</evidence>
<feature type="repeat" description="PPR" evidence="14">
    <location>
        <begin position="764"/>
        <end position="798"/>
    </location>
</feature>
<dbReference type="Proteomes" id="UP000011086">
    <property type="component" value="Unassembled WGS sequence"/>
</dbReference>
<keyword evidence="7" id="KW-0479">Metal-binding</keyword>
<evidence type="ECO:0000256" key="5">
    <source>
        <dbReference type="ARBA" id="ARBA00012053"/>
    </source>
</evidence>
<comment type="catalytic activity">
    <reaction evidence="13 15">
        <text>2 5-aminolevulinate = porphobilinogen + 2 H2O + H(+)</text>
        <dbReference type="Rhea" id="RHEA:24064"/>
        <dbReference type="ChEBI" id="CHEBI:15377"/>
        <dbReference type="ChEBI" id="CHEBI:15378"/>
        <dbReference type="ChEBI" id="CHEBI:58126"/>
        <dbReference type="ChEBI" id="CHEBI:356416"/>
        <dbReference type="EC" id="4.2.1.24"/>
    </reaction>
</comment>
<feature type="repeat" description="PPR" evidence="14">
    <location>
        <begin position="729"/>
        <end position="763"/>
    </location>
</feature>
<organism evidence="18">
    <name type="scientific">Pyricularia oryzae (strain Y34)</name>
    <name type="common">Rice blast fungus</name>
    <name type="synonym">Magnaporthe oryzae</name>
    <dbReference type="NCBI Taxonomy" id="1143189"/>
    <lineage>
        <taxon>Eukaryota</taxon>
        <taxon>Fungi</taxon>
        <taxon>Dikarya</taxon>
        <taxon>Ascomycota</taxon>
        <taxon>Pezizomycotina</taxon>
        <taxon>Sordariomycetes</taxon>
        <taxon>Sordariomycetidae</taxon>
        <taxon>Magnaporthales</taxon>
        <taxon>Pyriculariaceae</taxon>
        <taxon>Pyricularia</taxon>
    </lineage>
</organism>
<evidence type="ECO:0000256" key="17">
    <source>
        <dbReference type="SAM" id="MobiDB-lite"/>
    </source>
</evidence>
<dbReference type="NCBIfam" id="NF006762">
    <property type="entry name" value="PRK09283.1"/>
    <property type="match status" value="1"/>
</dbReference>
<dbReference type="PROSITE" id="PS00169">
    <property type="entry name" value="D_ALA_DEHYDRATASE"/>
    <property type="match status" value="1"/>
</dbReference>
<dbReference type="InterPro" id="IPR002885">
    <property type="entry name" value="PPR_rpt"/>
</dbReference>
<dbReference type="InterPro" id="IPR030656">
    <property type="entry name" value="ALAD_AS"/>
</dbReference>
<name>A0AA97NNQ1_PYRO3</name>
<dbReference type="Gene3D" id="1.25.40.10">
    <property type="entry name" value="Tetratricopeptide repeat domain"/>
    <property type="match status" value="2"/>
</dbReference>
<sequence length="1485" mass="166968">MTVALPRQMQRWRHTSLPLLRCISPRLVGIRTTEHQSQIHSTLRRSWASGFTHTLRSEVEDVSPLLQIQHAKIPHISDQTPEHIGDSVQLSEESRRNAQDERLETLFPSSNRSIQGFWRSPVKPTGRGQFVTEEEFKTHRTDYVLGRYEDYQIERRIVGIESQSEIRREKLDFILWKTSIFRAKEWMYRSVLPTSSNPPEILNHLILQKTIPEIREEWNRLIAGEQITKQELRAIVLNTLTTCPELTPRLLEAIFPSIRSWSPHYIIEDALCWVILRWKEMNKDKMPGSMGHEQLTVISRCLQALLHASPVEHFIHLRYDATTILFKNLQIHDLVPIYHLLNKSRHLLGTQSLLHLAHRFAKMDNMKYKTLAVDIMRDLLFDRQRTFQINSPHGASVCTSILTPNLNTNEPVKNAKPIELAERLMSMGMQPNVFGYNALIALMWRSGELSTAWEIHDQMAQLVEVKDAKTYTNLMLGSLKAGDMASLNRAFSLVLEHSLFGPEDWEIFLYVIWSWPTPGFAYPEKVGINRTTRFRLMLEAYSRIFDLDPLKHIVETPGKDIMDPSKSPMTNNLSGPIMKTELDLERMTERIPSPYGPDGLMKPTLYALRLMTCSYVRGLPAAFDVMEFYMRFDKLLKDGDLLATELLTHNDGQTGIKHHNPGVHNSIIKALCSFDMYRPLAYDVLRDMLHANDITASAQQNVLPTAGNHENGDEPHQYERPGSLLPRPNAVTFNIVIGALMLDGQVREAEATLQMMRDQGNPPDIVTWNTLVRGYAQLQDVDGTVRSLQRMEQEGFQSDDHTIFAFNYLSPANRDLAMAKMEKVIEANRKTQLWGKSPSQYSTTKSILDTTDTDVSDKVLHDLQRAIDKDIAMCRVGQGRNGQRLFAKIKRTLINMISALSICEVNAIHGQGKLSEQLWTSDRAGRRVLETVRLRLANAVTALATDPHQTQHTGGLGQRCYVVREPQKEIGRATLAVKFSSAPAPYLISSSLRALCHSVSGLKRGRATPPHPNTEAGVYPAFQLPPELPVALRLEFAGDQDKIHNPYSKVANEYFSRLVENSFHSTSTQTHPAPQFLVFHNRPVDAALSSRNKYKKMSFSSLVQDLSLRDANGARRRGLPRGDSSAPTIDDGASRTSHISRAMSYASTAATSVSISGDISSQLHGGYSHPLARSWQAERQLTKSMLIYPLFISDSDDEEVLIPSLPDQYRRGINKVIPFLETLVHKGLRSVILFGVPMRPGTKDALGTSADDPQGPVMRSIRAIRQRFPQLFVVCDVCLCEYTSHGHCGILRDDGSLNNQLSVDRISDVAVAYARAGAHCVAPSDMNDGRIRAIKLKLIEEGIAHNTLLMSYAAKFSGCLYGPFRDAAGSAPSFGDRKCYQLPHGGRGLARRAIIRDINEGADVIMVKPASQYLDIISDAKDLGKDLPIAAYQVSGEYAMIHAAAKAGVFDLKTMAFESTEGILRAGATIVVSYFTPEFLDWLDS</sequence>
<comment type="pathway">
    <text evidence="2">Porphyrin-containing compound metabolism; protoporphyrin-IX biosynthesis; coproporphyrinogen-III from 5-aminolevulinate: step 1/4.</text>
</comment>
<keyword evidence="10 15" id="KW-0456">Lyase</keyword>
<keyword evidence="8" id="KW-0862">Zinc</keyword>
<dbReference type="SUPFAM" id="SSF51569">
    <property type="entry name" value="Aldolase"/>
    <property type="match status" value="1"/>
</dbReference>
<keyword evidence="9" id="KW-0350">Heme biosynthesis</keyword>
<dbReference type="InterPro" id="IPR013785">
    <property type="entry name" value="Aldolase_TIM"/>
</dbReference>
<dbReference type="GO" id="GO:0005829">
    <property type="term" value="C:cytosol"/>
    <property type="evidence" value="ECO:0007669"/>
    <property type="project" value="TreeGrafter"/>
</dbReference>
<dbReference type="InterPro" id="IPR001731">
    <property type="entry name" value="ALAD"/>
</dbReference>
<evidence type="ECO:0000256" key="10">
    <source>
        <dbReference type="ARBA" id="ARBA00023239"/>
    </source>
</evidence>
<evidence type="ECO:0000256" key="8">
    <source>
        <dbReference type="ARBA" id="ARBA00022833"/>
    </source>
</evidence>
<dbReference type="EC" id="4.2.1.24" evidence="5 15"/>
<feature type="compositionally biased region" description="Basic and acidic residues" evidence="17">
    <location>
        <begin position="710"/>
        <end position="719"/>
    </location>
</feature>
<evidence type="ECO:0000256" key="1">
    <source>
        <dbReference type="ARBA" id="ARBA00001947"/>
    </source>
</evidence>
<evidence type="ECO:0000256" key="4">
    <source>
        <dbReference type="ARBA" id="ARBA00011823"/>
    </source>
</evidence>
<evidence type="ECO:0000256" key="3">
    <source>
        <dbReference type="ARBA" id="ARBA00008055"/>
    </source>
</evidence>
<protein>
    <recommendedName>
        <fullName evidence="6 15">Delta-aminolevulinic acid dehydratase</fullName>
        <ecNumber evidence="5 15">4.2.1.24</ecNumber>
    </recommendedName>
</protein>
<dbReference type="PANTHER" id="PTHR11458">
    <property type="entry name" value="DELTA-AMINOLEVULINIC ACID DEHYDRATASE"/>
    <property type="match status" value="1"/>
</dbReference>
<dbReference type="PROSITE" id="PS51375">
    <property type="entry name" value="PPR"/>
    <property type="match status" value="2"/>
</dbReference>
<comment type="cofactor">
    <cofactor evidence="1">
        <name>Zn(2+)</name>
        <dbReference type="ChEBI" id="CHEBI:29105"/>
    </cofactor>
</comment>
<dbReference type="Pfam" id="PF00490">
    <property type="entry name" value="ALAD"/>
    <property type="match status" value="1"/>
</dbReference>
<dbReference type="FunFam" id="3.20.20.70:FF:000048">
    <property type="entry name" value="Delta-aminolevulinic acid dehydratase"/>
    <property type="match status" value="1"/>
</dbReference>
<gene>
    <name evidence="18" type="ORF">OOU_Y34scaffold00936g10</name>
</gene>
<evidence type="ECO:0000313" key="18">
    <source>
        <dbReference type="EMBL" id="ELQ33483.1"/>
    </source>
</evidence>
<evidence type="ECO:0000256" key="12">
    <source>
        <dbReference type="ARBA" id="ARBA00025628"/>
    </source>
</evidence>
<reference evidence="18" key="1">
    <citation type="journal article" date="2012" name="PLoS Genet.">
        <title>Comparative analysis of the genomes of two field isolates of the rice blast fungus Magnaporthe oryzae.</title>
        <authorList>
            <person name="Xue M."/>
            <person name="Yang J."/>
            <person name="Li Z."/>
            <person name="Hu S."/>
            <person name="Yao N."/>
            <person name="Dean R.A."/>
            <person name="Zhao W."/>
            <person name="Shen M."/>
            <person name="Zhang H."/>
            <person name="Li C."/>
            <person name="Liu L."/>
            <person name="Cao L."/>
            <person name="Xu X."/>
            <person name="Xing Y."/>
            <person name="Hsiang T."/>
            <person name="Zhang Z."/>
            <person name="Xu J.R."/>
            <person name="Peng Y.L."/>
        </authorList>
    </citation>
    <scope>NUCLEOTIDE SEQUENCE</scope>
    <source>
        <strain evidence="18">Y34</strain>
    </source>
</reference>
<evidence type="ECO:0000256" key="16">
    <source>
        <dbReference type="RuleBase" id="RU004161"/>
    </source>
</evidence>
<feature type="region of interest" description="Disordered" evidence="17">
    <location>
        <begin position="704"/>
        <end position="724"/>
    </location>
</feature>
<dbReference type="GO" id="GO:0006783">
    <property type="term" value="P:heme biosynthetic process"/>
    <property type="evidence" value="ECO:0007669"/>
    <property type="project" value="UniProtKB-KW"/>
</dbReference>
<dbReference type="PRINTS" id="PR00144">
    <property type="entry name" value="DALDHYDRTASE"/>
</dbReference>
<dbReference type="GO" id="GO:0004655">
    <property type="term" value="F:porphobilinogen synthase activity"/>
    <property type="evidence" value="ECO:0007669"/>
    <property type="project" value="UniProtKB-EC"/>
</dbReference>
<dbReference type="Gene3D" id="3.20.20.70">
    <property type="entry name" value="Aldolase class I"/>
    <property type="match status" value="1"/>
</dbReference>
<comment type="function">
    <text evidence="12">Catalyzes an early step in the biosynthesis of tetrapyrroles. Binds two molecules of 5-aminolevulinate per subunit, each at a distinct site, and catalyzes their condensation to form porphobilinogen.</text>
</comment>
<comment type="similarity">
    <text evidence="3 16">Belongs to the ALAD family.</text>
</comment>
<dbReference type="PANTHER" id="PTHR11458:SF0">
    <property type="entry name" value="DELTA-AMINOLEVULINIC ACID DEHYDRATASE"/>
    <property type="match status" value="1"/>
</dbReference>
<dbReference type="Pfam" id="PF01535">
    <property type="entry name" value="PPR"/>
    <property type="match status" value="1"/>
</dbReference>